<organism evidence="5 6">
    <name type="scientific">Bordetella genomosp. 1</name>
    <dbReference type="NCBI Taxonomy" id="1395607"/>
    <lineage>
        <taxon>Bacteria</taxon>
        <taxon>Pseudomonadati</taxon>
        <taxon>Pseudomonadota</taxon>
        <taxon>Betaproteobacteria</taxon>
        <taxon>Burkholderiales</taxon>
        <taxon>Alcaligenaceae</taxon>
        <taxon>Bordetella</taxon>
    </lineage>
</organism>
<dbReference type="PROSITE" id="PS00041">
    <property type="entry name" value="HTH_ARAC_FAMILY_1"/>
    <property type="match status" value="1"/>
</dbReference>
<dbReference type="Pfam" id="PF12833">
    <property type="entry name" value="HTH_18"/>
    <property type="match status" value="1"/>
</dbReference>
<dbReference type="Proteomes" id="UP000217005">
    <property type="component" value="Unassembled WGS sequence"/>
</dbReference>
<dbReference type="InterPro" id="IPR002818">
    <property type="entry name" value="DJ-1/PfpI"/>
</dbReference>
<dbReference type="RefSeq" id="WP_094828462.1">
    <property type="nucleotide sequence ID" value="NZ_NEVL01000005.1"/>
</dbReference>
<evidence type="ECO:0000313" key="5">
    <source>
        <dbReference type="EMBL" id="OZI29225.1"/>
    </source>
</evidence>
<dbReference type="GO" id="GO:0003700">
    <property type="term" value="F:DNA-binding transcription factor activity"/>
    <property type="evidence" value="ECO:0007669"/>
    <property type="project" value="InterPro"/>
</dbReference>
<dbReference type="EMBL" id="NEVL01000005">
    <property type="protein sequence ID" value="OZI29225.1"/>
    <property type="molecule type" value="Genomic_DNA"/>
</dbReference>
<dbReference type="InterPro" id="IPR018062">
    <property type="entry name" value="HTH_AraC-typ_CS"/>
</dbReference>
<dbReference type="PANTHER" id="PTHR43130">
    <property type="entry name" value="ARAC-FAMILY TRANSCRIPTIONAL REGULATOR"/>
    <property type="match status" value="1"/>
</dbReference>
<dbReference type="OrthoDB" id="9816344at2"/>
<keyword evidence="3" id="KW-0804">Transcription</keyword>
<dbReference type="PROSITE" id="PS01124">
    <property type="entry name" value="HTH_ARAC_FAMILY_2"/>
    <property type="match status" value="1"/>
</dbReference>
<dbReference type="InterPro" id="IPR018060">
    <property type="entry name" value="HTH_AraC"/>
</dbReference>
<evidence type="ECO:0000256" key="1">
    <source>
        <dbReference type="ARBA" id="ARBA00023015"/>
    </source>
</evidence>
<comment type="caution">
    <text evidence="5">The sequence shown here is derived from an EMBL/GenBank/DDBJ whole genome shotgun (WGS) entry which is preliminary data.</text>
</comment>
<name>A0A261RWB7_9BORD</name>
<keyword evidence="1" id="KW-0805">Transcription regulation</keyword>
<dbReference type="AlphaFoldDB" id="A0A261RWB7"/>
<evidence type="ECO:0000256" key="3">
    <source>
        <dbReference type="ARBA" id="ARBA00023163"/>
    </source>
</evidence>
<evidence type="ECO:0000256" key="2">
    <source>
        <dbReference type="ARBA" id="ARBA00023125"/>
    </source>
</evidence>
<reference evidence="5 6" key="1">
    <citation type="submission" date="2017-05" db="EMBL/GenBank/DDBJ databases">
        <title>Complete and WGS of Bordetella genogroups.</title>
        <authorList>
            <person name="Spilker T."/>
            <person name="LiPuma J."/>
        </authorList>
    </citation>
    <scope>NUCLEOTIDE SEQUENCE [LARGE SCALE GENOMIC DNA]</scope>
    <source>
        <strain evidence="5 6">AU17610</strain>
    </source>
</reference>
<dbReference type="InterPro" id="IPR029062">
    <property type="entry name" value="Class_I_gatase-like"/>
</dbReference>
<evidence type="ECO:0000259" key="4">
    <source>
        <dbReference type="PROSITE" id="PS01124"/>
    </source>
</evidence>
<gene>
    <name evidence="5" type="ORF">CEG14_21625</name>
</gene>
<dbReference type="SUPFAM" id="SSF46689">
    <property type="entry name" value="Homeodomain-like"/>
    <property type="match status" value="2"/>
</dbReference>
<dbReference type="SUPFAM" id="SSF52317">
    <property type="entry name" value="Class I glutamine amidotransferase-like"/>
    <property type="match status" value="1"/>
</dbReference>
<dbReference type="SMART" id="SM00342">
    <property type="entry name" value="HTH_ARAC"/>
    <property type="match status" value="1"/>
</dbReference>
<dbReference type="Pfam" id="PF01965">
    <property type="entry name" value="DJ-1_PfpI"/>
    <property type="match status" value="1"/>
</dbReference>
<sequence length="326" mass="35708">MPSDPTAPVLRLLLLPLPDFALLPFGAFIDKLRFSADDDDRSRQRHCRWSLLGLDDGPVASSSGVSVNLDLRADAADFGAYDYLVIFGSRSAEAARALAPRYAPLLRAARRHGLPLVSIDNGSFLLAQARLLDGYRVALHWRHVDEFRQAFPRIAVAPDALYCFDRDRISCAGGTAAIDMAVALLARHCGAARASKGLADMLVDGVRPLSHRLRSHGGAPHTNRYLARALTLMRETLRDAPTVDALARQCGVGRRHLDRLFQAEFGMSAHAYLQGMRMEIAHWRLLNSAHSVAAIADEIGLGNAGSLRRLYAQHYGCTPGEARRRG</sequence>
<dbReference type="CDD" id="cd03136">
    <property type="entry name" value="GATase1_AraC_ArgR_like"/>
    <property type="match status" value="1"/>
</dbReference>
<evidence type="ECO:0000313" key="6">
    <source>
        <dbReference type="Proteomes" id="UP000217005"/>
    </source>
</evidence>
<dbReference type="GO" id="GO:0043565">
    <property type="term" value="F:sequence-specific DNA binding"/>
    <property type="evidence" value="ECO:0007669"/>
    <property type="project" value="InterPro"/>
</dbReference>
<protein>
    <submittedName>
        <fullName evidence="5">AraC family transcriptional regulator</fullName>
    </submittedName>
</protein>
<keyword evidence="2" id="KW-0238">DNA-binding</keyword>
<dbReference type="InterPro" id="IPR009057">
    <property type="entry name" value="Homeodomain-like_sf"/>
</dbReference>
<dbReference type="InterPro" id="IPR052158">
    <property type="entry name" value="INH-QAR"/>
</dbReference>
<feature type="domain" description="HTH araC/xylS-type" evidence="4">
    <location>
        <begin position="227"/>
        <end position="325"/>
    </location>
</feature>
<dbReference type="Gene3D" id="3.40.50.880">
    <property type="match status" value="1"/>
</dbReference>
<dbReference type="PANTHER" id="PTHR43130:SF3">
    <property type="entry name" value="HTH-TYPE TRANSCRIPTIONAL REGULATOR RV1931C"/>
    <property type="match status" value="1"/>
</dbReference>
<accession>A0A261RWB7</accession>
<proteinExistence type="predicted"/>
<dbReference type="Gene3D" id="1.10.10.60">
    <property type="entry name" value="Homeodomain-like"/>
    <property type="match status" value="1"/>
</dbReference>